<keyword evidence="2" id="KW-1185">Reference proteome</keyword>
<organism evidence="1 2">
    <name type="scientific">Alteromonas aquimaris</name>
    <dbReference type="NCBI Taxonomy" id="2998417"/>
    <lineage>
        <taxon>Bacteria</taxon>
        <taxon>Pseudomonadati</taxon>
        <taxon>Pseudomonadota</taxon>
        <taxon>Gammaproteobacteria</taxon>
        <taxon>Alteromonadales</taxon>
        <taxon>Alteromonadaceae</taxon>
        <taxon>Alteromonas/Salinimonas group</taxon>
        <taxon>Alteromonas</taxon>
    </lineage>
</organism>
<gene>
    <name evidence="1" type="ORF">OPS25_04955</name>
</gene>
<accession>A0ABT3P504</accession>
<proteinExistence type="predicted"/>
<sequence>MDLSNCPIKQNSICLVACPAAEMAVIALLEEHNIIQSVPYCDRFSGIADEIKGDERFFQLEKSSQAVRCFSMVAESFTEFKPGRRLYSILPDGSKIDLCQLSLDQIEEITLQSNIIAIFDAR</sequence>
<dbReference type="Proteomes" id="UP001142810">
    <property type="component" value="Unassembled WGS sequence"/>
</dbReference>
<dbReference type="EMBL" id="JAPFRD010000005">
    <property type="protein sequence ID" value="MCW8107845.1"/>
    <property type="molecule type" value="Genomic_DNA"/>
</dbReference>
<evidence type="ECO:0000313" key="2">
    <source>
        <dbReference type="Proteomes" id="UP001142810"/>
    </source>
</evidence>
<reference evidence="1" key="1">
    <citation type="submission" date="2022-11" db="EMBL/GenBank/DDBJ databases">
        <title>Alteromonas sp. nov., isolated from sea water of the Qingdao.</title>
        <authorList>
            <person name="Wang Q."/>
        </authorList>
    </citation>
    <scope>NUCLEOTIDE SEQUENCE</scope>
    <source>
        <strain evidence="1">ASW11-7</strain>
    </source>
</reference>
<protein>
    <submittedName>
        <fullName evidence="1">Uncharacterized protein</fullName>
    </submittedName>
</protein>
<evidence type="ECO:0000313" key="1">
    <source>
        <dbReference type="EMBL" id="MCW8107845.1"/>
    </source>
</evidence>
<comment type="caution">
    <text evidence="1">The sequence shown here is derived from an EMBL/GenBank/DDBJ whole genome shotgun (WGS) entry which is preliminary data.</text>
</comment>
<name>A0ABT3P504_9ALTE</name>
<dbReference type="RefSeq" id="WP_265616534.1">
    <property type="nucleotide sequence ID" value="NZ_JAPFRD010000005.1"/>
</dbReference>